<dbReference type="Proteomes" id="UP000253664">
    <property type="component" value="Unassembled WGS sequence"/>
</dbReference>
<dbReference type="HAMAP" id="MF_02075">
    <property type="entry name" value="Asp_tRNA_synth_type2"/>
    <property type="match status" value="1"/>
</dbReference>
<dbReference type="SUPFAM" id="SSF50249">
    <property type="entry name" value="Nucleic acid-binding proteins"/>
    <property type="match status" value="1"/>
</dbReference>
<feature type="non-terminal residue" evidence="18">
    <location>
        <position position="2467"/>
    </location>
</feature>
<comment type="catalytic activity">
    <reaction evidence="13">
        <text>tRNA(Asp) + L-aspartate + ATP = L-aspartyl-tRNA(Asp) + AMP + diphosphate</text>
        <dbReference type="Rhea" id="RHEA:19649"/>
        <dbReference type="Rhea" id="RHEA-COMP:9660"/>
        <dbReference type="Rhea" id="RHEA-COMP:9678"/>
        <dbReference type="ChEBI" id="CHEBI:29991"/>
        <dbReference type="ChEBI" id="CHEBI:30616"/>
        <dbReference type="ChEBI" id="CHEBI:33019"/>
        <dbReference type="ChEBI" id="CHEBI:78442"/>
        <dbReference type="ChEBI" id="CHEBI:78516"/>
        <dbReference type="ChEBI" id="CHEBI:456215"/>
        <dbReference type="EC" id="6.1.1.12"/>
    </reaction>
</comment>
<dbReference type="SUPFAM" id="SSF55681">
    <property type="entry name" value="Class II aaRS and biotin synthetases"/>
    <property type="match status" value="1"/>
</dbReference>
<evidence type="ECO:0000256" key="15">
    <source>
        <dbReference type="PROSITE-ProRule" id="PRU00221"/>
    </source>
</evidence>
<evidence type="ECO:0000256" key="10">
    <source>
        <dbReference type="ARBA" id="ARBA00022840"/>
    </source>
</evidence>
<feature type="repeat" description="WD" evidence="15">
    <location>
        <begin position="1671"/>
        <end position="1693"/>
    </location>
</feature>
<comment type="similarity">
    <text evidence="3">Belongs to the WD repeat RAPTOR family.</text>
</comment>
<dbReference type="InterPro" id="IPR015943">
    <property type="entry name" value="WD40/YVTN_repeat-like_dom_sf"/>
</dbReference>
<feature type="region of interest" description="Disordered" evidence="16">
    <location>
        <begin position="338"/>
        <end position="367"/>
    </location>
</feature>
<comment type="caution">
    <text evidence="18">The sequence shown here is derived from an EMBL/GenBank/DDBJ whole genome shotgun (WGS) entry which is preliminary data.</text>
</comment>
<reference evidence="18 19" key="1">
    <citation type="journal article" date="2015" name="BMC Genomics">
        <title>Insights from the genome of Ophiocordyceps polyrhachis-furcata to pathogenicity and host specificity in insect fungi.</title>
        <authorList>
            <person name="Wichadakul D."/>
            <person name="Kobmoo N."/>
            <person name="Ingsriswang S."/>
            <person name="Tangphatsornruang S."/>
            <person name="Chantasingh D."/>
            <person name="Luangsa-ard J.J."/>
            <person name="Eurwilaichitr L."/>
        </authorList>
    </citation>
    <scope>NUCLEOTIDE SEQUENCE [LARGE SCALE GENOMIC DNA]</scope>
    <source>
        <strain evidence="18 19">BCC 54312</strain>
    </source>
</reference>
<dbReference type="EC" id="6.1.1.12" evidence="4"/>
<dbReference type="InterPro" id="IPR001680">
    <property type="entry name" value="WD40_rpt"/>
</dbReference>
<dbReference type="InterPro" id="IPR006195">
    <property type="entry name" value="aa-tRNA-synth_II"/>
</dbReference>
<dbReference type="PROSITE" id="PS50862">
    <property type="entry name" value="AA_TRNA_LIGASE_II"/>
    <property type="match status" value="1"/>
</dbReference>
<evidence type="ECO:0000313" key="19">
    <source>
        <dbReference type="Proteomes" id="UP000253664"/>
    </source>
</evidence>
<dbReference type="SMART" id="SM01302">
    <property type="entry name" value="Raptor_N"/>
    <property type="match status" value="1"/>
</dbReference>
<dbReference type="InterPro" id="IPR011989">
    <property type="entry name" value="ARM-like"/>
</dbReference>
<dbReference type="Gene3D" id="1.25.10.10">
    <property type="entry name" value="Leucine-rich Repeat Variant"/>
    <property type="match status" value="1"/>
</dbReference>
<dbReference type="Gene3D" id="3.30.930.10">
    <property type="entry name" value="Bira Bifunctional Protein, Domain 2"/>
    <property type="match status" value="1"/>
</dbReference>
<gene>
    <name evidence="18" type="ORF">L249_2932</name>
</gene>
<evidence type="ECO:0000256" key="11">
    <source>
        <dbReference type="ARBA" id="ARBA00022917"/>
    </source>
</evidence>
<feature type="region of interest" description="Disordered" evidence="16">
    <location>
        <begin position="1776"/>
        <end position="1800"/>
    </location>
</feature>
<keyword evidence="9" id="KW-0547">Nucleotide-binding</keyword>
<keyword evidence="6 15" id="KW-0853">WD repeat</keyword>
<protein>
    <recommendedName>
        <fullName evidence="14">Probable aspartate--tRNA ligase, cytoplasmic</fullName>
        <ecNumber evidence="4">6.1.1.12</ecNumber>
    </recommendedName>
</protein>
<dbReference type="FunFam" id="2.130.10.10:FF:000514">
    <property type="entry name" value="TORC1 growth control complex subunit Kog1"/>
    <property type="match status" value="1"/>
</dbReference>
<evidence type="ECO:0000313" key="18">
    <source>
        <dbReference type="EMBL" id="RCI17457.1"/>
    </source>
</evidence>
<evidence type="ECO:0000256" key="1">
    <source>
        <dbReference type="ARBA" id="ARBA00004496"/>
    </source>
</evidence>
<dbReference type="GO" id="GO:0071230">
    <property type="term" value="P:cellular response to amino acid stimulus"/>
    <property type="evidence" value="ECO:0007669"/>
    <property type="project" value="TreeGrafter"/>
</dbReference>
<dbReference type="CDD" id="cd00776">
    <property type="entry name" value="AsxRS_core"/>
    <property type="match status" value="1"/>
</dbReference>
<keyword evidence="5" id="KW-0963">Cytoplasm</keyword>
<feature type="domain" description="Aminoacyl-transfer RNA synthetases class-II family profile" evidence="17">
    <location>
        <begin position="2122"/>
        <end position="2434"/>
    </location>
</feature>
<evidence type="ECO:0000256" key="13">
    <source>
        <dbReference type="ARBA" id="ARBA00047904"/>
    </source>
</evidence>
<evidence type="ECO:0000256" key="9">
    <source>
        <dbReference type="ARBA" id="ARBA00022741"/>
    </source>
</evidence>
<feature type="compositionally biased region" description="Polar residues" evidence="16">
    <location>
        <begin position="398"/>
        <end position="410"/>
    </location>
</feature>
<dbReference type="GO" id="GO:0031931">
    <property type="term" value="C:TORC1 complex"/>
    <property type="evidence" value="ECO:0007669"/>
    <property type="project" value="InterPro"/>
</dbReference>
<dbReference type="GO" id="GO:0030674">
    <property type="term" value="F:protein-macromolecule adaptor activity"/>
    <property type="evidence" value="ECO:0007669"/>
    <property type="project" value="TreeGrafter"/>
</dbReference>
<dbReference type="CDD" id="cd04320">
    <property type="entry name" value="AspRS_cyto_N"/>
    <property type="match status" value="1"/>
</dbReference>
<dbReference type="InterPro" id="IPR012340">
    <property type="entry name" value="NA-bd_OB-fold"/>
</dbReference>
<dbReference type="SUPFAM" id="SSF48371">
    <property type="entry name" value="ARM repeat"/>
    <property type="match status" value="1"/>
</dbReference>
<feature type="compositionally biased region" description="Low complexity" evidence="16">
    <location>
        <begin position="1336"/>
        <end position="1345"/>
    </location>
</feature>
<evidence type="ECO:0000256" key="5">
    <source>
        <dbReference type="ARBA" id="ARBA00022490"/>
    </source>
</evidence>
<name>A0A367LSU8_9HYPO</name>
<evidence type="ECO:0000256" key="6">
    <source>
        <dbReference type="ARBA" id="ARBA00022574"/>
    </source>
</evidence>
<evidence type="ECO:0000256" key="16">
    <source>
        <dbReference type="SAM" id="MobiDB-lite"/>
    </source>
</evidence>
<feature type="region of interest" description="Disordered" evidence="16">
    <location>
        <begin position="1881"/>
        <end position="1948"/>
    </location>
</feature>
<keyword evidence="19" id="KW-1185">Reference proteome</keyword>
<keyword evidence="12" id="KW-0030">Aminoacyl-tRNA synthetase</keyword>
<dbReference type="PRINTS" id="PR01547">
    <property type="entry name" value="YEAST176DUF"/>
</dbReference>
<feature type="compositionally biased region" description="Basic and acidic residues" evidence="16">
    <location>
        <begin position="1898"/>
        <end position="1916"/>
    </location>
</feature>
<dbReference type="SMART" id="SM00320">
    <property type="entry name" value="WD40"/>
    <property type="match status" value="5"/>
</dbReference>
<dbReference type="EMBL" id="LKCN02000001">
    <property type="protein sequence ID" value="RCI17457.1"/>
    <property type="molecule type" value="Genomic_DNA"/>
</dbReference>
<dbReference type="InterPro" id="IPR029347">
    <property type="entry name" value="Raptor_N"/>
</dbReference>
<dbReference type="Pfam" id="PF00152">
    <property type="entry name" value="tRNA-synt_2"/>
    <property type="match status" value="1"/>
</dbReference>
<dbReference type="GO" id="GO:0009267">
    <property type="term" value="P:cellular response to starvation"/>
    <property type="evidence" value="ECO:0007669"/>
    <property type="project" value="TreeGrafter"/>
</dbReference>
<dbReference type="GO" id="GO:0006422">
    <property type="term" value="P:aspartyl-tRNA aminoacylation"/>
    <property type="evidence" value="ECO:0007669"/>
    <property type="project" value="InterPro"/>
</dbReference>
<evidence type="ECO:0000256" key="2">
    <source>
        <dbReference type="ARBA" id="ARBA00005312"/>
    </source>
</evidence>
<dbReference type="InterPro" id="IPR004083">
    <property type="entry name" value="Raptor"/>
</dbReference>
<feature type="region of interest" description="Disordered" evidence="16">
    <location>
        <begin position="379"/>
        <end position="416"/>
    </location>
</feature>
<dbReference type="PANTHER" id="PTHR12848">
    <property type="entry name" value="REGULATORY-ASSOCIATED PROTEIN OF MTOR"/>
    <property type="match status" value="1"/>
</dbReference>
<dbReference type="GO" id="GO:0005524">
    <property type="term" value="F:ATP binding"/>
    <property type="evidence" value="ECO:0007669"/>
    <property type="project" value="UniProtKB-KW"/>
</dbReference>
<dbReference type="OrthoDB" id="10262360at2759"/>
<dbReference type="Gene3D" id="2.130.10.10">
    <property type="entry name" value="YVTN repeat-like/Quinoprotein amine dehydrogenase"/>
    <property type="match status" value="2"/>
</dbReference>
<dbReference type="InterPro" id="IPR016024">
    <property type="entry name" value="ARM-type_fold"/>
</dbReference>
<dbReference type="InterPro" id="IPR036322">
    <property type="entry name" value="WD40_repeat_dom_sf"/>
</dbReference>
<dbReference type="GO" id="GO:0030307">
    <property type="term" value="P:positive regulation of cell growth"/>
    <property type="evidence" value="ECO:0007669"/>
    <property type="project" value="TreeGrafter"/>
</dbReference>
<feature type="compositionally biased region" description="Low complexity" evidence="16">
    <location>
        <begin position="388"/>
        <end position="397"/>
    </location>
</feature>
<dbReference type="InterPro" id="IPR004364">
    <property type="entry name" value="Aa-tRNA-synt_II"/>
</dbReference>
<dbReference type="FunFam" id="3.30.930.10:FF:000038">
    <property type="entry name" value="Aspartate--tRNA ligase"/>
    <property type="match status" value="1"/>
</dbReference>
<dbReference type="InterPro" id="IPR045864">
    <property type="entry name" value="aa-tRNA-synth_II/BPL/LPL"/>
</dbReference>
<accession>A0A367LSU8</accession>
<feature type="region of interest" description="Disordered" evidence="16">
    <location>
        <begin position="429"/>
        <end position="485"/>
    </location>
</feature>
<comment type="similarity">
    <text evidence="2">Belongs to the class-II aminoacyl-tRNA synthetase family. Type 2 subfamily.</text>
</comment>
<organism evidence="18 19">
    <name type="scientific">Ophiocordyceps polyrhachis-furcata BCC 54312</name>
    <dbReference type="NCBI Taxonomy" id="1330021"/>
    <lineage>
        <taxon>Eukaryota</taxon>
        <taxon>Fungi</taxon>
        <taxon>Dikarya</taxon>
        <taxon>Ascomycota</taxon>
        <taxon>Pezizomycotina</taxon>
        <taxon>Sordariomycetes</taxon>
        <taxon>Hypocreomycetidae</taxon>
        <taxon>Hypocreales</taxon>
        <taxon>Ophiocordycipitaceae</taxon>
        <taxon>Ophiocordyceps</taxon>
    </lineage>
</organism>
<feature type="compositionally biased region" description="Low complexity" evidence="16">
    <location>
        <begin position="1917"/>
        <end position="1928"/>
    </location>
</feature>
<sequence length="2467" mass="276253">MIEAGDAIYKAQAMCAGRIIHGAGGRLECDEEQSKSRLTRAGLPPLGIPEGGFAALSVQGTTAEGGGLWAVPAADLLYGMHGDASELRPAARRDDAMRQGATGPGMYHMYYMLEVVRIQSHPLSDGLFPLGLEWFVSSSAMILERGTDGYLEFAGRGSGKGGQQSSVDYGTGGCFNVFSHFSQMITGDAPESHHCYGNPASSYLPRYLASGGNDVREKKKRNPRFNPAFTFPHRLLSLAVQAARKTDRLLYPVFHSLVNDFLSCIRSLSQLCPHYDAGVLVLQLSNAGSLQRQIKNQSYPPTCRRLTSYNLRLLPPTLDSTSVPATNTMTVVLTHQTQPPPHDQHLFLLHQPSGSSQTTRPDGLRRPVHGRRAEMTLRSDLLGSSPSAAAAATTTTTNGETSRFATQGNGSPDRHTVLRNGERRALIALGHDDGQPGPSSSPPSPDARDDDLDSDRPRRPAKPQLLRSKSDFVPRQPDEDEPDDEIREWGARHGFEDHYQSEHIISQLVSNWYMYFTDKRHETTGKPKPLDYELQDWRQRDRLKTVSAALAVCLNIGVEPPDQLKTTPGAKLEAWTDPTIPPIQKALENIGKALQSQYETLAIRARYKQYLDPSVEETKKFCVSLRRNAKDERVLLHYNGHGVPKPTASGEIWVFNKTYTQYIPVSLYDLQHWLQAPTIFVWDCSEAGNILTNYHRFVEKHDEEEDEAAERDPHYERVNYRPYIHLAACAVKENLPTNPLLPADLFTACLTTPIEMALWFFVLQNPLKTNLTPERAKQLPGRLQERRTPLGELNWIFTAITDSIAWTTLPRDLFRKFFRQDLMVAALFRNFLLAQRVMTVYGCHPQSYPALPDTHQHPLWETWDLAVDMALAQLPMLERKDSEGVDYDYQNSTFFTEQLTAFDVYLTRGDAMAQKPPDQLPVVLQVLLSQQHRVRALILLGRFLDLGPWSVQLALSIGIFPYVLKLLQSAAAELKPVMVFIWARLIAVDLSCQQDLIKDSGYSYFAQILKPSEGLPVVDSDEHKAMCAFILAMLCKGYKNGQMVCNQTDIMTYCLAHLQNENNPLLRQWACLCISQLWQGLPEPKWRGIRENAYVKLAFLIRDPCCEVRAAMIHAMTTFLGIPDLTDEVARIEESIAWTILDMGTDGSPMVRREFLVFVSHFIIRFENKFLVTAYEQLQEEKDYILFPPQDDGQDHKMGLHYTKPENRNRDGTIKSSAHGLSHNTVYMALWKHALILSVDPHPEVQREATIVVDYVHNALVDSSIGENAQALMKDIQRRAKKATQRQPPREMLRNGIRGVPSTPPMTSPGLLRRTASLLFQSFIGGDDRMSPNGMPSPRQQPPRSVSAKIPADQVSAPPEQNDQFNAPAAYNVAREPLSGAFQERDPTKLPTIPLKSGFLEWSIEYFREPQMKASEADEPGSTEYNERLWRRARNETLLRETQPLKQLAGSHKWNNQLGMVNNGAQPAKMTFHQYEDHLAVSDDGNTVFVWDWKKQGRLSKFSNGNPEGSKISDMKFINEDDQAFLLTGSSDGVIRVYRNYDSDKTIELATSWRALTHMVPSNVNSGMVFDWQQVTGRVLVAGDVRVIRVWYAAHETCVMDVPARSGSCVTSLTSDQMTGNIFVAGFGDGAVRVFDTRERPQDSMVRKWKDESDRQWIKSVHMQRGGQRELLSASRNGKVKVWDIRMDRPLLSIQTTRDTLRTMSTHEHLPVFAVGTSQHTVKVFNLDGRELSRLEPYSSFLQQNRGGPISATAFHPHRPILGCAARGDYHTMVARDAHAHSESESREEEGVARPGMHESTDVACTTINCMGWRLNERAVPVVDEFAVDTWERRSQLMREISTFPKRHARFGRPEHVLIVSSQQPKHRLLKLPVAMADKLPPAAADDGEAGPSKKALKKAEQKAKKEAEKARRAAEHQASQAAAKAAAGNSEDLAKDNYGDVPPETRLESERLHIKDTCDKNVGKTVKVRAWIQNSRMQGAKMAFVELREEGDWAIQGVVAASADGTPVSRQMVKWIGGLHLESFVLVEGRIEKPLEAVKSVRVSGYELHINKCYVVAPGPEVLGMGLVVANKPVTNFDDEEAGVDEAASPADGLPSASMATHLNNPAMHKRAPVQQAIADVRMTTRKLFADYLDSKGFRQFEPPCLIGAASEGGSNVFGLPYFDKKAYLAQSPQFYKQYEIAGGRKRVYCIGPVFRAENSNTPRHMTEFTGLDLEMEIEESYVEVVEMLEGVLLHIFRGLAKQCAEQVALIRTVYPSEEFLLPEPGREVRLTFAEGQALLRAEGPAEFADVSDTEDMSTPQEKALGAVIRRKYKTDFYMLDKFPEGARPFYALEDPKDNSVTNAFDFFMRGQEILSGGQRIHDARLLEARIRKKGVDPASAGIKEYIDVFRSAGVPPHGGGGIGLDRVVAWYLNLPSVHLASYYPRTPKRLVPVSSSDHELASFQGDDDSPGWYLFGLLMSSPRIH</sequence>
<keyword evidence="11" id="KW-0648">Protein biosynthesis</keyword>
<evidence type="ECO:0000256" key="14">
    <source>
        <dbReference type="ARBA" id="ARBA00070516"/>
    </source>
</evidence>
<comment type="subcellular location">
    <subcellularLocation>
        <location evidence="1">Cytoplasm</location>
    </subcellularLocation>
</comment>
<evidence type="ECO:0000256" key="8">
    <source>
        <dbReference type="ARBA" id="ARBA00022737"/>
    </source>
</evidence>
<keyword evidence="10" id="KW-0067">ATP-binding</keyword>
<dbReference type="GO" id="GO:0010506">
    <property type="term" value="P:regulation of autophagy"/>
    <property type="evidence" value="ECO:0007669"/>
    <property type="project" value="TreeGrafter"/>
</dbReference>
<dbReference type="GO" id="GO:0004815">
    <property type="term" value="F:aspartate-tRNA ligase activity"/>
    <property type="evidence" value="ECO:0007669"/>
    <property type="project" value="UniProtKB-EC"/>
</dbReference>
<dbReference type="Gene3D" id="2.40.50.140">
    <property type="entry name" value="Nucleic acid-binding proteins"/>
    <property type="match status" value="1"/>
</dbReference>
<evidence type="ECO:0000256" key="12">
    <source>
        <dbReference type="ARBA" id="ARBA00023146"/>
    </source>
</evidence>
<evidence type="ECO:0000259" key="17">
    <source>
        <dbReference type="PROSITE" id="PS50862"/>
    </source>
</evidence>
<evidence type="ECO:0000256" key="4">
    <source>
        <dbReference type="ARBA" id="ARBA00012841"/>
    </source>
</evidence>
<evidence type="ECO:0000256" key="3">
    <source>
        <dbReference type="ARBA" id="ARBA00009257"/>
    </source>
</evidence>
<keyword evidence="7" id="KW-0436">Ligase</keyword>
<dbReference type="InterPro" id="IPR004523">
    <property type="entry name" value="Asp-tRNA_synthase_2"/>
</dbReference>
<dbReference type="SUPFAM" id="SSF50978">
    <property type="entry name" value="WD40 repeat-like"/>
    <property type="match status" value="1"/>
</dbReference>
<dbReference type="Pfam" id="PF14538">
    <property type="entry name" value="Raptor_N"/>
    <property type="match status" value="1"/>
</dbReference>
<dbReference type="PANTHER" id="PTHR12848:SF16">
    <property type="entry name" value="REGULATORY-ASSOCIATED PROTEIN OF MTOR"/>
    <property type="match status" value="1"/>
</dbReference>
<evidence type="ECO:0000256" key="7">
    <source>
        <dbReference type="ARBA" id="ARBA00022598"/>
    </source>
</evidence>
<feature type="region of interest" description="Disordered" evidence="16">
    <location>
        <begin position="1281"/>
        <end position="1310"/>
    </location>
</feature>
<feature type="compositionally biased region" description="Basic and acidic residues" evidence="16">
    <location>
        <begin position="1933"/>
        <end position="1948"/>
    </location>
</feature>
<dbReference type="GO" id="GO:0005737">
    <property type="term" value="C:cytoplasm"/>
    <property type="evidence" value="ECO:0007669"/>
    <property type="project" value="UniProtKB-SubCell"/>
</dbReference>
<dbReference type="GO" id="GO:0031929">
    <property type="term" value="P:TOR signaling"/>
    <property type="evidence" value="ECO:0007669"/>
    <property type="project" value="InterPro"/>
</dbReference>
<proteinExistence type="inferred from homology"/>
<feature type="region of interest" description="Disordered" evidence="16">
    <location>
        <begin position="1325"/>
        <end position="1363"/>
    </location>
</feature>
<dbReference type="PROSITE" id="PS50082">
    <property type="entry name" value="WD_REPEATS_2"/>
    <property type="match status" value="1"/>
</dbReference>
<keyword evidence="8" id="KW-0677">Repeat</keyword>